<dbReference type="PROSITE" id="PS50109">
    <property type="entry name" value="HIS_KIN"/>
    <property type="match status" value="1"/>
</dbReference>
<dbReference type="AlphaFoldDB" id="A0A1F5X015"/>
<dbReference type="EMBL" id="MFID01000023">
    <property type="protein sequence ID" value="OGF80911.1"/>
    <property type="molecule type" value="Genomic_DNA"/>
</dbReference>
<keyword evidence="11 12" id="KW-0472">Membrane</keyword>
<keyword evidence="5" id="KW-0597">Phosphoprotein</keyword>
<dbReference type="PANTHER" id="PTHR45453:SF1">
    <property type="entry name" value="PHOSPHATE REGULON SENSOR PROTEIN PHOR"/>
    <property type="match status" value="1"/>
</dbReference>
<evidence type="ECO:0000256" key="9">
    <source>
        <dbReference type="ARBA" id="ARBA00022989"/>
    </source>
</evidence>
<keyword evidence="9 12" id="KW-1133">Transmembrane helix</keyword>
<dbReference type="InterPro" id="IPR000014">
    <property type="entry name" value="PAS"/>
</dbReference>
<dbReference type="Proteomes" id="UP000178114">
    <property type="component" value="Unassembled WGS sequence"/>
</dbReference>
<evidence type="ECO:0000256" key="5">
    <source>
        <dbReference type="ARBA" id="ARBA00022553"/>
    </source>
</evidence>
<evidence type="ECO:0000259" key="14">
    <source>
        <dbReference type="PROSITE" id="PS50112"/>
    </source>
</evidence>
<comment type="catalytic activity">
    <reaction evidence="1">
        <text>ATP + protein L-histidine = ADP + protein N-phospho-L-histidine.</text>
        <dbReference type="EC" id="2.7.13.3"/>
    </reaction>
</comment>
<dbReference type="InterPro" id="IPR035965">
    <property type="entry name" value="PAS-like_dom_sf"/>
</dbReference>
<evidence type="ECO:0000256" key="6">
    <source>
        <dbReference type="ARBA" id="ARBA00022679"/>
    </source>
</evidence>
<evidence type="ECO:0000256" key="3">
    <source>
        <dbReference type="ARBA" id="ARBA00012438"/>
    </source>
</evidence>
<dbReference type="GO" id="GO:0000155">
    <property type="term" value="F:phosphorelay sensor kinase activity"/>
    <property type="evidence" value="ECO:0007669"/>
    <property type="project" value="InterPro"/>
</dbReference>
<evidence type="ECO:0000256" key="2">
    <source>
        <dbReference type="ARBA" id="ARBA00004651"/>
    </source>
</evidence>
<protein>
    <recommendedName>
        <fullName evidence="3">histidine kinase</fullName>
        <ecNumber evidence="3">2.7.13.3</ecNumber>
    </recommendedName>
</protein>
<proteinExistence type="predicted"/>
<feature type="domain" description="Histidine kinase" evidence="13">
    <location>
        <begin position="459"/>
        <end position="678"/>
    </location>
</feature>
<dbReference type="InterPro" id="IPR005467">
    <property type="entry name" value="His_kinase_dom"/>
</dbReference>
<dbReference type="EC" id="2.7.13.3" evidence="3"/>
<dbReference type="InterPro" id="IPR050351">
    <property type="entry name" value="BphY/WalK/GraS-like"/>
</dbReference>
<dbReference type="STRING" id="1798351.A2930_04210"/>
<evidence type="ECO:0000256" key="7">
    <source>
        <dbReference type="ARBA" id="ARBA00022692"/>
    </source>
</evidence>
<dbReference type="Pfam" id="PF02518">
    <property type="entry name" value="HATPase_c"/>
    <property type="match status" value="1"/>
</dbReference>
<evidence type="ECO:0000313" key="16">
    <source>
        <dbReference type="Proteomes" id="UP000178114"/>
    </source>
</evidence>
<gene>
    <name evidence="15" type="ORF">A2930_04210</name>
</gene>
<reference evidence="15 16" key="1">
    <citation type="journal article" date="2016" name="Nat. Commun.">
        <title>Thousands of microbial genomes shed light on interconnected biogeochemical processes in an aquifer system.</title>
        <authorList>
            <person name="Anantharaman K."/>
            <person name="Brown C.T."/>
            <person name="Hug L.A."/>
            <person name="Sharon I."/>
            <person name="Castelle C.J."/>
            <person name="Probst A.J."/>
            <person name="Thomas B.C."/>
            <person name="Singh A."/>
            <person name="Wilkins M.J."/>
            <person name="Karaoz U."/>
            <person name="Brodie E.L."/>
            <person name="Williams K.H."/>
            <person name="Hubbard S.S."/>
            <person name="Banfield J.F."/>
        </authorList>
    </citation>
    <scope>NUCLEOTIDE SEQUENCE [LARGE SCALE GENOMIC DNA]</scope>
</reference>
<keyword evidence="8" id="KW-0418">Kinase</keyword>
<dbReference type="InterPro" id="IPR003661">
    <property type="entry name" value="HisK_dim/P_dom"/>
</dbReference>
<dbReference type="Pfam" id="PF00512">
    <property type="entry name" value="HisKA"/>
    <property type="match status" value="1"/>
</dbReference>
<dbReference type="InterPro" id="IPR033479">
    <property type="entry name" value="dCache_1"/>
</dbReference>
<dbReference type="CDD" id="cd18773">
    <property type="entry name" value="PDC1_HK_sensor"/>
    <property type="match status" value="1"/>
</dbReference>
<comment type="subcellular location">
    <subcellularLocation>
        <location evidence="2">Cell membrane</location>
        <topology evidence="2">Multi-pass membrane protein</topology>
    </subcellularLocation>
</comment>
<dbReference type="InterPro" id="IPR003594">
    <property type="entry name" value="HATPase_dom"/>
</dbReference>
<organism evidence="15 16">
    <name type="scientific">Candidatus Giovannonibacteria bacterium RIFCSPLOWO2_01_FULL_45_34</name>
    <dbReference type="NCBI Taxonomy" id="1798351"/>
    <lineage>
        <taxon>Bacteria</taxon>
        <taxon>Candidatus Giovannoniibacteriota</taxon>
    </lineage>
</organism>
<evidence type="ECO:0000256" key="11">
    <source>
        <dbReference type="ARBA" id="ARBA00023136"/>
    </source>
</evidence>
<dbReference type="GO" id="GO:0005886">
    <property type="term" value="C:plasma membrane"/>
    <property type="evidence" value="ECO:0007669"/>
    <property type="project" value="UniProtKB-SubCell"/>
</dbReference>
<feature type="domain" description="PAS" evidence="14">
    <location>
        <begin position="321"/>
        <end position="388"/>
    </location>
</feature>
<dbReference type="PROSITE" id="PS50112">
    <property type="entry name" value="PAS"/>
    <property type="match status" value="1"/>
</dbReference>
<comment type="caution">
    <text evidence="15">The sequence shown here is derived from an EMBL/GenBank/DDBJ whole genome shotgun (WGS) entry which is preliminary data.</text>
</comment>
<dbReference type="InterPro" id="IPR036890">
    <property type="entry name" value="HATPase_C_sf"/>
</dbReference>
<dbReference type="CDD" id="cd12912">
    <property type="entry name" value="PDC2_MCP_like"/>
    <property type="match status" value="1"/>
</dbReference>
<dbReference type="Gene3D" id="3.30.565.10">
    <property type="entry name" value="Histidine kinase-like ATPase, C-terminal domain"/>
    <property type="match status" value="1"/>
</dbReference>
<feature type="transmembrane region" description="Helical" evidence="12">
    <location>
        <begin position="286"/>
        <end position="306"/>
    </location>
</feature>
<dbReference type="InterPro" id="IPR013767">
    <property type="entry name" value="PAS_fold"/>
</dbReference>
<dbReference type="GO" id="GO:0016036">
    <property type="term" value="P:cellular response to phosphate starvation"/>
    <property type="evidence" value="ECO:0007669"/>
    <property type="project" value="TreeGrafter"/>
</dbReference>
<dbReference type="SUPFAM" id="SSF55874">
    <property type="entry name" value="ATPase domain of HSP90 chaperone/DNA topoisomerase II/histidine kinase"/>
    <property type="match status" value="1"/>
</dbReference>
<dbReference type="PANTHER" id="PTHR45453">
    <property type="entry name" value="PHOSPHATE REGULON SENSOR PROTEIN PHOR"/>
    <property type="match status" value="1"/>
</dbReference>
<keyword evidence="10" id="KW-0902">Two-component regulatory system</keyword>
<dbReference type="SMART" id="SM00091">
    <property type="entry name" value="PAS"/>
    <property type="match status" value="1"/>
</dbReference>
<keyword evidence="4" id="KW-1003">Cell membrane</keyword>
<dbReference type="SUPFAM" id="SSF55785">
    <property type="entry name" value="PYP-like sensor domain (PAS domain)"/>
    <property type="match status" value="1"/>
</dbReference>
<name>A0A1F5X015_9BACT</name>
<dbReference type="PRINTS" id="PR00344">
    <property type="entry name" value="BCTRLSENSOR"/>
</dbReference>
<evidence type="ECO:0000259" key="13">
    <source>
        <dbReference type="PROSITE" id="PS50109"/>
    </source>
</evidence>
<keyword evidence="6" id="KW-0808">Transferase</keyword>
<dbReference type="InterPro" id="IPR036097">
    <property type="entry name" value="HisK_dim/P_sf"/>
</dbReference>
<dbReference type="SUPFAM" id="SSF47384">
    <property type="entry name" value="Homodimeric domain of signal transducing histidine kinase"/>
    <property type="match status" value="1"/>
</dbReference>
<dbReference type="SMART" id="SM00387">
    <property type="entry name" value="HATPase_c"/>
    <property type="match status" value="1"/>
</dbReference>
<evidence type="ECO:0000256" key="8">
    <source>
        <dbReference type="ARBA" id="ARBA00022777"/>
    </source>
</evidence>
<dbReference type="Gene3D" id="1.10.287.130">
    <property type="match status" value="1"/>
</dbReference>
<evidence type="ECO:0000256" key="1">
    <source>
        <dbReference type="ARBA" id="ARBA00000085"/>
    </source>
</evidence>
<dbReference type="GO" id="GO:0006355">
    <property type="term" value="P:regulation of DNA-templated transcription"/>
    <property type="evidence" value="ECO:0007669"/>
    <property type="project" value="InterPro"/>
</dbReference>
<evidence type="ECO:0000256" key="4">
    <source>
        <dbReference type="ARBA" id="ARBA00022475"/>
    </source>
</evidence>
<keyword evidence="7 12" id="KW-0812">Transmembrane</keyword>
<dbReference type="Pfam" id="PF00989">
    <property type="entry name" value="PAS"/>
    <property type="match status" value="1"/>
</dbReference>
<evidence type="ECO:0000313" key="15">
    <source>
        <dbReference type="EMBL" id="OGF80911.1"/>
    </source>
</evidence>
<dbReference type="InterPro" id="IPR004358">
    <property type="entry name" value="Sig_transdc_His_kin-like_C"/>
</dbReference>
<accession>A0A1F5X015</accession>
<dbReference type="CDD" id="cd00075">
    <property type="entry name" value="HATPase"/>
    <property type="match status" value="1"/>
</dbReference>
<evidence type="ECO:0000256" key="12">
    <source>
        <dbReference type="SAM" id="Phobius"/>
    </source>
</evidence>
<dbReference type="Pfam" id="PF02743">
    <property type="entry name" value="dCache_1"/>
    <property type="match status" value="1"/>
</dbReference>
<dbReference type="CDD" id="cd00082">
    <property type="entry name" value="HisKA"/>
    <property type="match status" value="1"/>
</dbReference>
<dbReference type="GO" id="GO:0004721">
    <property type="term" value="F:phosphoprotein phosphatase activity"/>
    <property type="evidence" value="ECO:0007669"/>
    <property type="project" value="TreeGrafter"/>
</dbReference>
<evidence type="ECO:0000256" key="10">
    <source>
        <dbReference type="ARBA" id="ARBA00023012"/>
    </source>
</evidence>
<dbReference type="Gene3D" id="3.30.450.20">
    <property type="entry name" value="PAS domain"/>
    <property type="match status" value="2"/>
</dbReference>
<dbReference type="FunFam" id="3.30.565.10:FF:000006">
    <property type="entry name" value="Sensor histidine kinase WalK"/>
    <property type="match status" value="1"/>
</dbReference>
<dbReference type="SMART" id="SM00388">
    <property type="entry name" value="HisKA"/>
    <property type="match status" value="1"/>
</dbReference>
<sequence>MARATSEFSVVKKYQLWLLGFVAILTILSANAAWIFPTRSELDTEVYLLHRTIVLDMRNQLAAFLSQYEKSLIDGADVINQSIEGNQYIVSRLMKENQPFEFVALLDMSGKEVLKNHRFLLVSSSDLRDRSGENLFKTITENQIYVSPVSLSGFSEPLITIAVPLTESSGFSAILADINLKFLSDVVRSASTENEGEEVAYIVDQQGYIIAHPNQSLVFGRTNVIERKIITEALNGREADTQNRDFQYKNEAGDDMFAVILPFDLTGWAVVVEEPYSLAHQASNRVFNLAVISLVLEILMVVLLIWNYMNLIKSATLYFRERNQREAILNSLYDGVIEYNENSEIVLMNPKAEEILGVSFREIEGLRISPDLVKTRPELTALVELIYPAVAPYASATKQLAGSPARAMEIHISKPELKLLVTMTQVLDKEGRVKEFLKIIHDVSRERLVSKLKSEFVSIAAHQLRTPLSAIKWTLKLLLEGDAGPLSASQLEFLEKGYTINERMIKLVNDLLNAARIEEGKFGYEFKKMDVTAFTKEIFTNYETAAKSKSLVYTFEQSVEDSLPIYADSEKLSLALTNIIENAIKYTPNGGKVAVSIKKEGEFVKITVFDNGIDVPEAEKSRVFSKFFRASNVVRLETEGTGLGLFISYNIIKRHGGNLTFDSGKDGTFFMFTLPLRQQDMPLQEVPELNEFLESI</sequence>